<dbReference type="InParanoid" id="C8VQ40"/>
<gene>
    <name evidence="1" type="ORF">ANIA_00169</name>
</gene>
<dbReference type="Proteomes" id="UP000000560">
    <property type="component" value="Chromosome VIII"/>
</dbReference>
<keyword evidence="2" id="KW-1185">Reference proteome</keyword>
<dbReference type="AlphaFoldDB" id="C8VQ40"/>
<sequence>MQKSGNWLADDRAGARNREKAYGCVGFGCGIGRLELTKPILPPGLKAATDDVILSLSIGMVWNTAIFLPNQAETSVADAMQIVYETVSGVCLVATTILVIDQFNYSDLHEIS</sequence>
<evidence type="ECO:0000313" key="2">
    <source>
        <dbReference type="Proteomes" id="UP000000560"/>
    </source>
</evidence>
<proteinExistence type="predicted"/>
<dbReference type="VEuPathDB" id="FungiDB:AN0169"/>
<protein>
    <submittedName>
        <fullName evidence="1">Uncharacterized protein</fullName>
    </submittedName>
</protein>
<accession>C8VQ40</accession>
<reference evidence="2" key="1">
    <citation type="journal article" date="2005" name="Nature">
        <title>Sequencing of Aspergillus nidulans and comparative analysis with A. fumigatus and A. oryzae.</title>
        <authorList>
            <person name="Galagan J.E."/>
            <person name="Calvo S.E."/>
            <person name="Cuomo C."/>
            <person name="Ma L.J."/>
            <person name="Wortman J.R."/>
            <person name="Batzoglou S."/>
            <person name="Lee S.I."/>
            <person name="Basturkmen M."/>
            <person name="Spevak C.C."/>
            <person name="Clutterbuck J."/>
            <person name="Kapitonov V."/>
            <person name="Jurka J."/>
            <person name="Scazzocchio C."/>
            <person name="Farman M."/>
            <person name="Butler J."/>
            <person name="Purcell S."/>
            <person name="Harris S."/>
            <person name="Braus G.H."/>
            <person name="Draht O."/>
            <person name="Busch S."/>
            <person name="D'Enfert C."/>
            <person name="Bouchier C."/>
            <person name="Goldman G.H."/>
            <person name="Bell-Pedersen D."/>
            <person name="Griffiths-Jones S."/>
            <person name="Doonan J.H."/>
            <person name="Yu J."/>
            <person name="Vienken K."/>
            <person name="Pain A."/>
            <person name="Freitag M."/>
            <person name="Selker E.U."/>
            <person name="Archer D.B."/>
            <person name="Penalva M.A."/>
            <person name="Oakley B.R."/>
            <person name="Momany M."/>
            <person name="Tanaka T."/>
            <person name="Kumagai T."/>
            <person name="Asai K."/>
            <person name="Machida M."/>
            <person name="Nierman W.C."/>
            <person name="Denning D.W."/>
            <person name="Caddick M."/>
            <person name="Hynes M."/>
            <person name="Paoletti M."/>
            <person name="Fischer R."/>
            <person name="Miller B."/>
            <person name="Dyer P."/>
            <person name="Sachs M.S."/>
            <person name="Osmani S.A."/>
            <person name="Birren B.W."/>
        </authorList>
    </citation>
    <scope>NUCLEOTIDE SEQUENCE [LARGE SCALE GENOMIC DNA]</scope>
    <source>
        <strain evidence="2">FGSC A4 / ATCC 38163 / CBS 112.46 / NRRL 194 / M139</strain>
    </source>
</reference>
<reference evidence="2" key="2">
    <citation type="journal article" date="2009" name="Fungal Genet. Biol.">
        <title>The 2008 update of the Aspergillus nidulans genome annotation: a community effort.</title>
        <authorList>
            <person name="Wortman J.R."/>
            <person name="Gilsenan J.M."/>
            <person name="Joardar V."/>
            <person name="Deegan J."/>
            <person name="Clutterbuck J."/>
            <person name="Andersen M.R."/>
            <person name="Archer D."/>
            <person name="Bencina M."/>
            <person name="Braus G."/>
            <person name="Coutinho P."/>
            <person name="von Dohren H."/>
            <person name="Doonan J."/>
            <person name="Driessen A.J."/>
            <person name="Durek P."/>
            <person name="Espeso E."/>
            <person name="Fekete E."/>
            <person name="Flipphi M."/>
            <person name="Estrada C.G."/>
            <person name="Geysens S."/>
            <person name="Goldman G."/>
            <person name="de Groot P.W."/>
            <person name="Hansen K."/>
            <person name="Harris S.D."/>
            <person name="Heinekamp T."/>
            <person name="Helmstaedt K."/>
            <person name="Henrissat B."/>
            <person name="Hofmann G."/>
            <person name="Homan T."/>
            <person name="Horio T."/>
            <person name="Horiuchi H."/>
            <person name="James S."/>
            <person name="Jones M."/>
            <person name="Karaffa L."/>
            <person name="Karanyi Z."/>
            <person name="Kato M."/>
            <person name="Keller N."/>
            <person name="Kelly D.E."/>
            <person name="Kiel J.A."/>
            <person name="Kim J.M."/>
            <person name="van der Klei I.J."/>
            <person name="Klis F.M."/>
            <person name="Kovalchuk A."/>
            <person name="Krasevec N."/>
            <person name="Kubicek C.P."/>
            <person name="Liu B."/>
            <person name="Maccabe A."/>
            <person name="Meyer V."/>
            <person name="Mirabito P."/>
            <person name="Miskei M."/>
            <person name="Mos M."/>
            <person name="Mullins J."/>
            <person name="Nelson D.R."/>
            <person name="Nielsen J."/>
            <person name="Oakley B.R."/>
            <person name="Osmani S.A."/>
            <person name="Pakula T."/>
            <person name="Paszewski A."/>
            <person name="Paulsen I."/>
            <person name="Pilsyk S."/>
            <person name="Pocsi I."/>
            <person name="Punt P.J."/>
            <person name="Ram A.F."/>
            <person name="Ren Q."/>
            <person name="Robellet X."/>
            <person name="Robson G."/>
            <person name="Seiboth B."/>
            <person name="van Solingen P."/>
            <person name="Specht T."/>
            <person name="Sun J."/>
            <person name="Taheri-Talesh N."/>
            <person name="Takeshita N."/>
            <person name="Ussery D."/>
            <person name="vanKuyk P.A."/>
            <person name="Visser H."/>
            <person name="van de Vondervoort P.J."/>
            <person name="de Vries R.P."/>
            <person name="Walton J."/>
            <person name="Xiang X."/>
            <person name="Xiong Y."/>
            <person name="Zeng A.P."/>
            <person name="Brandt B.W."/>
            <person name="Cornell M.J."/>
            <person name="van den Hondel C.A."/>
            <person name="Visser J."/>
            <person name="Oliver S.G."/>
            <person name="Turner G."/>
        </authorList>
    </citation>
    <scope>GENOME REANNOTATION</scope>
    <source>
        <strain evidence="2">FGSC A4 / ATCC 38163 / CBS 112.46 / NRRL 194 / M139</strain>
    </source>
</reference>
<evidence type="ECO:0000313" key="1">
    <source>
        <dbReference type="EMBL" id="CBF90050.1"/>
    </source>
</evidence>
<dbReference type="HOGENOM" id="CLU_2158341_0_0_1"/>
<dbReference type="KEGG" id="ani:ANIA_00169"/>
<dbReference type="RefSeq" id="XP_050469307.1">
    <property type="nucleotide sequence ID" value="XM_050611036.1"/>
</dbReference>
<organism evidence="1 2">
    <name type="scientific">Emericella nidulans (strain FGSC A4 / ATCC 38163 / CBS 112.46 / NRRL 194 / M139)</name>
    <name type="common">Aspergillus nidulans</name>
    <dbReference type="NCBI Taxonomy" id="227321"/>
    <lineage>
        <taxon>Eukaryota</taxon>
        <taxon>Fungi</taxon>
        <taxon>Dikarya</taxon>
        <taxon>Ascomycota</taxon>
        <taxon>Pezizomycotina</taxon>
        <taxon>Eurotiomycetes</taxon>
        <taxon>Eurotiomycetidae</taxon>
        <taxon>Eurotiales</taxon>
        <taxon>Aspergillaceae</taxon>
        <taxon>Aspergillus</taxon>
        <taxon>Aspergillus subgen. Nidulantes</taxon>
    </lineage>
</organism>
<dbReference type="GeneID" id="2875945"/>
<dbReference type="EMBL" id="BN001308">
    <property type="protein sequence ID" value="CBF90050.1"/>
    <property type="molecule type" value="Genomic_DNA"/>
</dbReference>
<name>C8VQ40_EMENI</name>